<keyword evidence="6" id="KW-0732">Signal</keyword>
<dbReference type="OrthoDB" id="65569at2759"/>
<gene>
    <name evidence="8" type="primary">LOC118277671</name>
</gene>
<keyword evidence="3" id="KW-0378">Hydrolase</keyword>
<keyword evidence="4" id="KW-0325">Glycoprotein</keyword>
<dbReference type="InterPro" id="IPR017853">
    <property type="entry name" value="GH"/>
</dbReference>
<name>A0A9R0DRS7_SPOFR</name>
<dbReference type="GeneID" id="118277671"/>
<protein>
    <submittedName>
        <fullName evidence="8">Lactase/phlorizin hydrolase-like</fullName>
    </submittedName>
</protein>
<reference evidence="8" key="1">
    <citation type="submission" date="2025-08" db="UniProtKB">
        <authorList>
            <consortium name="RefSeq"/>
        </authorList>
    </citation>
    <scope>IDENTIFICATION</scope>
    <source>
        <tissue evidence="8">Whole larval tissue</tissue>
    </source>
</reference>
<sequence>MFNIVLIVTVFSILLSNGYGAQLPPGFKFGAGTSALQIEGGWNASDRGESNWDRHLHLFPDTIDGNGDVACDSYRLWRRDVQMCEELGLDMYRFSISWSRLLPNGLPNHISEDGKNYYNNLIDGLLEKGIEPVVTLHHFDLPQRLQNLGGWTNPLISNWFAEYARVAFSLYADRVKIWLTVNEPQILCDSGYNNGTVPYINDPKVGRYICSKNVLLAHAKAYRIYDKDFRHLYHGKVAIVFLYLWLAPATENDVEVTNLARQYIEGRYGHPIYSKEGGWPKELEEILANNSRNEGYSEPRLPPFTEEEKELVKGTFDFYALNHYSSLLVRKAKPGEAIGKTLVDGIEELGIVLEADPSWEKGDIKWLSIYPEGLRQQLNYLKNTYNVSEIMITENGFFSSNASLNDVRTVNYTRKYLEQVALAIQDGVNVTAYFHWSLMDNFDKGYDAKFGLYAVDFTDANRTRTPRLSSRYYSKVIKTHCTDPKDYLKKSNNKCLRRLVEIIHSCEITRCIVMYYVTSVYIMNSLRVLVSCILITRCWSTEEPTFPPSFKFGVATAAYQVEGAWNVSDKGEGDWDRLLHTHPDLKGRANGDVACDSYHLWRRDIEMLEELGVDIYRFSISWPRLLPTGFPNYISEDGKNYYNNLIDGLLEKGIEPLITLYHFDLPQSLQDLGGWANPLIVDWFEDYARVVYTLFGDRVKIFVTLNEPFVICELGYNRGHVPYYQDQDIGRFLCNKNTMLAHAKAWRVYDEEFRPLYHGKVSLSNLFIWFEPATPADKELSELALEHWEGRYGHPVFSKEGGWPPKITKFLNDKAKKEGYPYPRVIPFTPEEIEFVRGTYDFYGLNHYTTFLARPPRPGEKIGPWPLYGSQELGMVMDSDPSWTTGEVDWFAMHPEGIRKQLHWINDNYGVKEIIITENGFLKVNRQLNDWNRVKYTKDYLEQILLAINDGINVTSYLHWSLMDNFEWFVGYNVYYGLYAVDFKDPNRTRTPRESARYYSRVTRSRTVNHRHIGLNYV</sequence>
<dbReference type="Proteomes" id="UP000829999">
    <property type="component" value="Chromosome 10"/>
</dbReference>
<keyword evidence="5" id="KW-0326">Glycosidase</keyword>
<dbReference type="PANTHER" id="PTHR10353">
    <property type="entry name" value="GLYCOSYL HYDROLASE"/>
    <property type="match status" value="1"/>
</dbReference>
<feature type="signal peptide" evidence="6">
    <location>
        <begin position="1"/>
        <end position="20"/>
    </location>
</feature>
<dbReference type="PROSITE" id="PS00653">
    <property type="entry name" value="GLYCOSYL_HYDROL_F1_2"/>
    <property type="match status" value="1"/>
</dbReference>
<evidence type="ECO:0000256" key="4">
    <source>
        <dbReference type="ARBA" id="ARBA00023180"/>
    </source>
</evidence>
<dbReference type="GO" id="GO:0008422">
    <property type="term" value="F:beta-glucosidase activity"/>
    <property type="evidence" value="ECO:0007669"/>
    <property type="project" value="TreeGrafter"/>
</dbReference>
<comment type="subunit">
    <text evidence="2">Homodimer.</text>
</comment>
<comment type="similarity">
    <text evidence="1">Belongs to the glycosyl hydrolase 1 family.</text>
</comment>
<dbReference type="RefSeq" id="XP_050552382.1">
    <property type="nucleotide sequence ID" value="XM_050696425.1"/>
</dbReference>
<dbReference type="PRINTS" id="PR00131">
    <property type="entry name" value="GLHYDRLASE1"/>
</dbReference>
<proteinExistence type="inferred from homology"/>
<dbReference type="InterPro" id="IPR001360">
    <property type="entry name" value="Glyco_hydro_1"/>
</dbReference>
<dbReference type="GO" id="GO:0005975">
    <property type="term" value="P:carbohydrate metabolic process"/>
    <property type="evidence" value="ECO:0007669"/>
    <property type="project" value="InterPro"/>
</dbReference>
<evidence type="ECO:0000256" key="5">
    <source>
        <dbReference type="ARBA" id="ARBA00023295"/>
    </source>
</evidence>
<dbReference type="InterPro" id="IPR033132">
    <property type="entry name" value="GH_1_N_CS"/>
</dbReference>
<feature type="chain" id="PRO_5040127377" evidence="6">
    <location>
        <begin position="21"/>
        <end position="1018"/>
    </location>
</feature>
<accession>A0A9R0DRS7</accession>
<dbReference type="AlphaFoldDB" id="A0A9R0DRS7"/>
<dbReference type="FunFam" id="3.20.20.80:FF:000013">
    <property type="entry name" value="lactase-phlorizin hydrolase"/>
    <property type="match status" value="2"/>
</dbReference>
<evidence type="ECO:0000256" key="3">
    <source>
        <dbReference type="ARBA" id="ARBA00022801"/>
    </source>
</evidence>
<dbReference type="SUPFAM" id="SSF51445">
    <property type="entry name" value="(Trans)glycosidases"/>
    <property type="match status" value="2"/>
</dbReference>
<keyword evidence="7" id="KW-1185">Reference proteome</keyword>
<evidence type="ECO:0000313" key="8">
    <source>
        <dbReference type="RefSeq" id="XP_050552382.1"/>
    </source>
</evidence>
<evidence type="ECO:0000313" key="7">
    <source>
        <dbReference type="Proteomes" id="UP000829999"/>
    </source>
</evidence>
<evidence type="ECO:0000256" key="1">
    <source>
        <dbReference type="ARBA" id="ARBA00010838"/>
    </source>
</evidence>
<organism evidence="7 8">
    <name type="scientific">Spodoptera frugiperda</name>
    <name type="common">Fall armyworm</name>
    <dbReference type="NCBI Taxonomy" id="7108"/>
    <lineage>
        <taxon>Eukaryota</taxon>
        <taxon>Metazoa</taxon>
        <taxon>Ecdysozoa</taxon>
        <taxon>Arthropoda</taxon>
        <taxon>Hexapoda</taxon>
        <taxon>Insecta</taxon>
        <taxon>Pterygota</taxon>
        <taxon>Neoptera</taxon>
        <taxon>Endopterygota</taxon>
        <taxon>Lepidoptera</taxon>
        <taxon>Glossata</taxon>
        <taxon>Ditrysia</taxon>
        <taxon>Noctuoidea</taxon>
        <taxon>Noctuidae</taxon>
        <taxon>Amphipyrinae</taxon>
        <taxon>Spodoptera</taxon>
    </lineage>
</organism>
<dbReference type="Gene3D" id="3.20.20.80">
    <property type="entry name" value="Glycosidases"/>
    <property type="match status" value="2"/>
</dbReference>
<evidence type="ECO:0000256" key="6">
    <source>
        <dbReference type="SAM" id="SignalP"/>
    </source>
</evidence>
<evidence type="ECO:0000256" key="2">
    <source>
        <dbReference type="ARBA" id="ARBA00011738"/>
    </source>
</evidence>
<dbReference type="PANTHER" id="PTHR10353:SF36">
    <property type="entry name" value="LP05116P"/>
    <property type="match status" value="1"/>
</dbReference>
<dbReference type="Pfam" id="PF00232">
    <property type="entry name" value="Glyco_hydro_1"/>
    <property type="match status" value="2"/>
</dbReference>